<protein>
    <submittedName>
        <fullName evidence="2">Uncharacterized protein</fullName>
    </submittedName>
</protein>
<comment type="caution">
    <text evidence="2">The sequence shown here is derived from an EMBL/GenBank/DDBJ whole genome shotgun (WGS) entry which is preliminary data.</text>
</comment>
<dbReference type="AlphaFoldDB" id="A0A4Z0A787"/>
<keyword evidence="3" id="KW-1185">Reference proteome</keyword>
<proteinExistence type="predicted"/>
<dbReference type="Proteomes" id="UP000298061">
    <property type="component" value="Unassembled WGS sequence"/>
</dbReference>
<dbReference type="EMBL" id="SFCI01000139">
    <property type="protein sequence ID" value="TFY82131.1"/>
    <property type="molecule type" value="Genomic_DNA"/>
</dbReference>
<organism evidence="2 3">
    <name type="scientific">Hericium alpestre</name>
    <dbReference type="NCBI Taxonomy" id="135208"/>
    <lineage>
        <taxon>Eukaryota</taxon>
        <taxon>Fungi</taxon>
        <taxon>Dikarya</taxon>
        <taxon>Basidiomycota</taxon>
        <taxon>Agaricomycotina</taxon>
        <taxon>Agaricomycetes</taxon>
        <taxon>Russulales</taxon>
        <taxon>Hericiaceae</taxon>
        <taxon>Hericium</taxon>
    </lineage>
</organism>
<accession>A0A4Z0A787</accession>
<evidence type="ECO:0000256" key="1">
    <source>
        <dbReference type="SAM" id="MobiDB-lite"/>
    </source>
</evidence>
<name>A0A4Z0A787_9AGAM</name>
<gene>
    <name evidence="2" type="ORF">EWM64_g1885</name>
</gene>
<evidence type="ECO:0000313" key="3">
    <source>
        <dbReference type="Proteomes" id="UP000298061"/>
    </source>
</evidence>
<sequence>MHGATYFGGFALGSAALPRESAPFLSGFEEILSGPMVALRSCAASSRRRASLGGTGGSSKGPYVDVRFSLVAEGFVGGKGATPRELNDEEEVDAEWELETGKASSYEWGVRDGVDGVEDGDGKGYS</sequence>
<feature type="region of interest" description="Disordered" evidence="1">
    <location>
        <begin position="107"/>
        <end position="126"/>
    </location>
</feature>
<reference evidence="2 3" key="1">
    <citation type="submission" date="2019-02" db="EMBL/GenBank/DDBJ databases">
        <title>Genome sequencing of the rare red list fungi Hericium alpestre (H. flagellum).</title>
        <authorList>
            <person name="Buettner E."/>
            <person name="Kellner H."/>
        </authorList>
    </citation>
    <scope>NUCLEOTIDE SEQUENCE [LARGE SCALE GENOMIC DNA]</scope>
    <source>
        <strain evidence="2 3">DSM 108284</strain>
    </source>
</reference>
<evidence type="ECO:0000313" key="2">
    <source>
        <dbReference type="EMBL" id="TFY82131.1"/>
    </source>
</evidence>